<dbReference type="PANTHER" id="PTHR11711">
    <property type="entry name" value="ADP RIBOSYLATION FACTOR-RELATED"/>
    <property type="match status" value="1"/>
</dbReference>
<keyword evidence="5" id="KW-1185">Reference proteome</keyword>
<dbReference type="Pfam" id="PF00025">
    <property type="entry name" value="Arf"/>
    <property type="match status" value="1"/>
</dbReference>
<evidence type="ECO:0000256" key="3">
    <source>
        <dbReference type="SAM" id="MobiDB-lite"/>
    </source>
</evidence>
<feature type="compositionally biased region" description="Polar residues" evidence="3">
    <location>
        <begin position="155"/>
        <end position="173"/>
    </location>
</feature>
<dbReference type="InterPro" id="IPR024156">
    <property type="entry name" value="Small_GTPase_ARF"/>
</dbReference>
<feature type="region of interest" description="Disordered" evidence="3">
    <location>
        <begin position="880"/>
        <end position="943"/>
    </location>
</feature>
<dbReference type="SMART" id="SM00177">
    <property type="entry name" value="ARF"/>
    <property type="match status" value="1"/>
</dbReference>
<accession>A0ABR0C4W0</accession>
<reference evidence="4 5" key="1">
    <citation type="journal article" date="2024" name="Microbiol. Resour. Announc.">
        <title>Genome annotations for the ascomycete fungi Trichoderma harzianum, Trichoderma aggressivum, and Purpureocillium lilacinum.</title>
        <authorList>
            <person name="Beijen E.P.W."/>
            <person name="Ohm R.A."/>
        </authorList>
    </citation>
    <scope>NUCLEOTIDE SEQUENCE [LARGE SCALE GENOMIC DNA]</scope>
    <source>
        <strain evidence="4 5">CBS 150709</strain>
    </source>
</reference>
<feature type="region of interest" description="Disordered" evidence="3">
    <location>
        <begin position="384"/>
        <end position="409"/>
    </location>
</feature>
<comment type="caution">
    <text evidence="4">The sequence shown here is derived from an EMBL/GenBank/DDBJ whole genome shotgun (WGS) entry which is preliminary data.</text>
</comment>
<feature type="region of interest" description="Disordered" evidence="3">
    <location>
        <begin position="212"/>
        <end position="238"/>
    </location>
</feature>
<evidence type="ECO:0008006" key="6">
    <source>
        <dbReference type="Google" id="ProtNLM"/>
    </source>
</evidence>
<dbReference type="SUPFAM" id="SSF52540">
    <property type="entry name" value="P-loop containing nucleoside triphosphate hydrolases"/>
    <property type="match status" value="1"/>
</dbReference>
<dbReference type="SMART" id="SM00178">
    <property type="entry name" value="SAR"/>
    <property type="match status" value="1"/>
</dbReference>
<dbReference type="InterPro" id="IPR027417">
    <property type="entry name" value="P-loop_NTPase"/>
</dbReference>
<evidence type="ECO:0000256" key="1">
    <source>
        <dbReference type="ARBA" id="ARBA00022741"/>
    </source>
</evidence>
<protein>
    <recommendedName>
        <fullName evidence="6">ADP-ribosylation factor-like protein 1</fullName>
    </recommendedName>
</protein>
<name>A0ABR0C4W0_PURLI</name>
<proteinExistence type="predicted"/>
<feature type="region of interest" description="Disordered" evidence="3">
    <location>
        <begin position="281"/>
        <end position="301"/>
    </location>
</feature>
<feature type="compositionally biased region" description="Basic and acidic residues" evidence="3">
    <location>
        <begin position="682"/>
        <end position="710"/>
    </location>
</feature>
<dbReference type="InterPro" id="IPR006689">
    <property type="entry name" value="Small_GTPase_ARF/SAR"/>
</dbReference>
<evidence type="ECO:0000313" key="4">
    <source>
        <dbReference type="EMBL" id="KAK4091250.1"/>
    </source>
</evidence>
<feature type="region of interest" description="Disordered" evidence="3">
    <location>
        <begin position="679"/>
        <end position="724"/>
    </location>
</feature>
<keyword evidence="1" id="KW-0547">Nucleotide-binding</keyword>
<organism evidence="4 5">
    <name type="scientific">Purpureocillium lilacinum</name>
    <name type="common">Paecilomyces lilacinus</name>
    <dbReference type="NCBI Taxonomy" id="33203"/>
    <lineage>
        <taxon>Eukaryota</taxon>
        <taxon>Fungi</taxon>
        <taxon>Dikarya</taxon>
        <taxon>Ascomycota</taxon>
        <taxon>Pezizomycotina</taxon>
        <taxon>Sordariomycetes</taxon>
        <taxon>Hypocreomycetidae</taxon>
        <taxon>Hypocreales</taxon>
        <taxon>Ophiocordycipitaceae</taxon>
        <taxon>Purpureocillium</taxon>
    </lineage>
</organism>
<keyword evidence="2" id="KW-0342">GTP-binding</keyword>
<gene>
    <name evidence="4" type="ORF">Purlil1_4264</name>
</gene>
<dbReference type="PROSITE" id="PS51417">
    <property type="entry name" value="ARF"/>
    <property type="match status" value="1"/>
</dbReference>
<evidence type="ECO:0000256" key="2">
    <source>
        <dbReference type="ARBA" id="ARBA00023134"/>
    </source>
</evidence>
<feature type="compositionally biased region" description="Polar residues" evidence="3">
    <location>
        <begin position="880"/>
        <end position="891"/>
    </location>
</feature>
<dbReference type="EMBL" id="JAWRVI010000012">
    <property type="protein sequence ID" value="KAK4091250.1"/>
    <property type="molecule type" value="Genomic_DNA"/>
</dbReference>
<dbReference type="Proteomes" id="UP001287286">
    <property type="component" value="Unassembled WGS sequence"/>
</dbReference>
<feature type="compositionally biased region" description="Polar residues" evidence="3">
    <location>
        <begin position="139"/>
        <end position="149"/>
    </location>
</feature>
<feature type="compositionally biased region" description="Low complexity" evidence="3">
    <location>
        <begin position="916"/>
        <end position="925"/>
    </location>
</feature>
<dbReference type="Gene3D" id="3.40.50.300">
    <property type="entry name" value="P-loop containing nucleotide triphosphate hydrolases"/>
    <property type="match status" value="1"/>
</dbReference>
<sequence>MGDASVSVQSMMLRACCTSHVAPSAPRAASGHKSIENNATSRRIVLNLWDICALAFSRVRRTGVIRESRAYRHRDGFGRVESSRLKRAPEKRKKRVRPKCVADEHKVRRVLWRGEGGLMPEAAKLRPLGGAVWRYVGQPSKSRLNNGRSNVGRKQLSSPCRSSNGHGTNPTSSRARRVLKRWNSAVLTPKPPPPPPPLVAGQLRGEFCRPSTGQLEAKNRDATSLGRPAQSRSQPIWPAAQRCRCSPRGSHFSSAPPDPSGLQTGVRHVFSQASLLANIDDDTRLPTTRQPKPLCALRSLPPYDAAGGHDLEECRRIDGTGPNPRHARPRVHHPQRDIYPVGAEHHDSAKMGSGMSWLSNLLWAKKEIRILILGLVRGLPTPRRSRRTRLLTGGGPPPPTGQRGQDDSVVQTEVVTTIPTIGFNVESVTYKNLNFNVWDLGGQTSIRPYWRCYYANTAAVIFVVDSTDIERLQTASEELAAMLNEEELKDAALLVFANKQDQPGAKGAGEISEALRLGELRDRNWSIMACSAVDGSGVNEGMDWLVQPLSKPFLRNKQPGDRRRCHETTFSTRTCTTTNDVMIIVPASSVACRATAVQGVRGRIQEDIKRARTFSASRTRERCIQGGYSGGWRLLDELVAVPSKRMGGTALAVVRHIRYYGPVDGIRWVDLLNGRNTQSIERPSKSGAKKDAVKVNREMSEMSTQERRQLPENMQGRGDNSRTPACPQMPIATEYVAQESSCTRVSWLHGVGKPRRISYEWRLAVLAALFVFEARGGGWRREHSSGSNIDEGPSRSQRYTGSWGWETWEAPCRIRAAGTLEVRRSLNVCLFDHMISFLWPWQLDEKRSKARTLDTRNSCPTPSVVDRPVSVIQHIISYPQARSQNQQSASTKHARPLSVTRDVETGAPPQDRLSRNSRPSSRRISLGVGPESPRPRLAGVDADGCAGTGGQRCRHVSARERWPLWHQCFQMAAVALTGVPRAWPSRASERGEGGKAVCRCLFLLAGLGGGGGLEPERWRSKSQKVVMSTSGPSRLTLAFAPPAIGGRGGGPPLCAPLRVQQRQGWQGTEDVNVGEVLGPGGACPPTWPPSANAVALSLAPARAGHTLSDG</sequence>
<dbReference type="PRINTS" id="PR00328">
    <property type="entry name" value="SAR1GTPBP"/>
</dbReference>
<evidence type="ECO:0000313" key="5">
    <source>
        <dbReference type="Proteomes" id="UP001287286"/>
    </source>
</evidence>
<feature type="region of interest" description="Disordered" evidence="3">
    <location>
        <begin position="139"/>
        <end position="175"/>
    </location>
</feature>